<gene>
    <name evidence="1" type="ORF">CD117_00640</name>
</gene>
<comment type="caution">
    <text evidence="1">The sequence shown here is derived from an EMBL/GenBank/DDBJ whole genome shotgun (WGS) entry which is preliminary data.</text>
</comment>
<name>A0AAJ4SKH6_MAMSC</name>
<proteinExistence type="predicted"/>
<accession>A0AAJ4SKH6</accession>
<dbReference type="EMBL" id="RXWV01000003">
    <property type="protein sequence ID" value="RTX75404.1"/>
    <property type="molecule type" value="Genomic_DNA"/>
</dbReference>
<dbReference type="AlphaFoldDB" id="A0AAJ4SKH6"/>
<protein>
    <submittedName>
        <fullName evidence="1">Uncharacterized protein</fullName>
    </submittedName>
</protein>
<dbReference type="Proteomes" id="UP000274792">
    <property type="component" value="Unassembled WGS sequence"/>
</dbReference>
<reference evidence="1 2" key="1">
    <citation type="submission" date="2018-10" db="EMBL/GenBank/DDBJ databases">
        <title>A collection Staphylococci species genome sequencing.</title>
        <authorList>
            <person name="Cole K."/>
        </authorList>
    </citation>
    <scope>NUCLEOTIDE SEQUENCE [LARGE SCALE GENOMIC DNA]</scope>
    <source>
        <strain evidence="2">NCTC 12218</strain>
    </source>
</reference>
<evidence type="ECO:0000313" key="1">
    <source>
        <dbReference type="EMBL" id="RTX75404.1"/>
    </source>
</evidence>
<evidence type="ECO:0000313" key="2">
    <source>
        <dbReference type="Proteomes" id="UP000274792"/>
    </source>
</evidence>
<organism evidence="1 2">
    <name type="scientific">Mammaliicoccus sciuri</name>
    <name type="common">Staphylococcus sciuri</name>
    <dbReference type="NCBI Taxonomy" id="1296"/>
    <lineage>
        <taxon>Bacteria</taxon>
        <taxon>Bacillati</taxon>
        <taxon>Bacillota</taxon>
        <taxon>Bacilli</taxon>
        <taxon>Bacillales</taxon>
        <taxon>Staphylococcaceae</taxon>
        <taxon>Mammaliicoccus</taxon>
    </lineage>
</organism>
<sequence>MAIRTLLSERKNVDVEVINQAYLDNIKRVHINMIFTNKSKNPISITGISISSMINSKEVIRYGRHLKHRVAHTTIKGEIKQEIINTTIPFSIDSYGAIYALITIDLLEYKTNEFLNENSYLTTNTSRGQLKDRIYTKDIKVIDTIDMLDFPK</sequence>